<name>A0A3N6X5Y5_9ACTN</name>
<reference evidence="1 2" key="1">
    <citation type="submission" date="2018-11" db="EMBL/GenBank/DDBJ databases">
        <authorList>
            <person name="Li F."/>
        </authorList>
    </citation>
    <scope>NUCLEOTIDE SEQUENCE [LARGE SCALE GENOMIC DNA]</scope>
    <source>
        <strain evidence="1 2">YS17T</strain>
    </source>
</reference>
<dbReference type="Proteomes" id="UP000275225">
    <property type="component" value="Unassembled WGS sequence"/>
</dbReference>
<accession>A0A3N6X5Y5</accession>
<protein>
    <submittedName>
        <fullName evidence="1">Uncharacterized protein</fullName>
    </submittedName>
</protein>
<sequence>MSLIDLLLTAEAARAHRAVRRTAYRHVHLADRPLIVVAYNLSGEAAAPLGIMYGTDPAAPKLVVAAEPRNRECRFDAINKFAEDLDAYVRPFLTLKTEPKRGGGFRQVASGAPQVIVPNRATRSYLGSRLGRSLRYLGLAGTHDVPEATKWAGSHLSWLAEHANLPGQANFLAMTETLSEHFATGQSALEDESLAALLAWIDGVAGDLLAELERVELEEAFGPVPNPKWEAKLEPHVKRWGDGLRTDDAAKMAAAEAAVRTAVDAALTDAYAATHRAVDILRAIDPAATVPDRWANDVYEWGAHAKRAKTGIPMFARRHDALRAAAMLQRWSAAADELETARAFDDPMIMARLDAEGRCVTGAITSVDAQNKEVKPGNQRATRVPLVELSLTGATRLLAGEVVRWVGDKKIRGVVRSVDDGSAVVAVTDQVKAFDTYAWSPGVEVMFVGLDPWEGPNPWGPDEIPWTHKEATTTELAGEAEPGDGATDGSPDMTPAELAEVVVVGTVAPDAEPGVVV</sequence>
<evidence type="ECO:0000313" key="2">
    <source>
        <dbReference type="Proteomes" id="UP000275225"/>
    </source>
</evidence>
<keyword evidence="2" id="KW-1185">Reference proteome</keyword>
<proteinExistence type="predicted"/>
<dbReference type="RefSeq" id="WP_124236084.1">
    <property type="nucleotide sequence ID" value="NZ_JBHUFI010000028.1"/>
</dbReference>
<dbReference type="EMBL" id="RQJX01000004">
    <property type="protein sequence ID" value="RQN09078.1"/>
    <property type="molecule type" value="Genomic_DNA"/>
</dbReference>
<comment type="caution">
    <text evidence="1">The sequence shown here is derived from an EMBL/GenBank/DDBJ whole genome shotgun (WGS) entry which is preliminary data.</text>
</comment>
<dbReference type="OrthoDB" id="140186at2"/>
<evidence type="ECO:0000313" key="1">
    <source>
        <dbReference type="EMBL" id="RQN09078.1"/>
    </source>
</evidence>
<organism evidence="1 2">
    <name type="scientific">Aeromicrobium camelliae</name>
    <dbReference type="NCBI Taxonomy" id="1538144"/>
    <lineage>
        <taxon>Bacteria</taxon>
        <taxon>Bacillati</taxon>
        <taxon>Actinomycetota</taxon>
        <taxon>Actinomycetes</taxon>
        <taxon>Propionibacteriales</taxon>
        <taxon>Nocardioidaceae</taxon>
        <taxon>Aeromicrobium</taxon>
    </lineage>
</organism>
<dbReference type="AlphaFoldDB" id="A0A3N6X5Y5"/>
<gene>
    <name evidence="1" type="ORF">EHW97_05150</name>
</gene>